<gene>
    <name evidence="2" type="ORF">F3B90_11970</name>
</gene>
<dbReference type="AlphaFoldDB" id="A0A7J4XXU5"/>
<accession>A0A7J4XXU5</accession>
<name>A0A7J4XXU5_BACOV</name>
<evidence type="ECO:0000313" key="2">
    <source>
        <dbReference type="EMBL" id="KAA4626607.1"/>
    </source>
</evidence>
<evidence type="ECO:0000313" key="3">
    <source>
        <dbReference type="Proteomes" id="UP000424805"/>
    </source>
</evidence>
<keyword evidence="1" id="KW-0812">Transmembrane</keyword>
<feature type="transmembrane region" description="Helical" evidence="1">
    <location>
        <begin position="12"/>
        <end position="32"/>
    </location>
</feature>
<keyword evidence="1" id="KW-1133">Transmembrane helix</keyword>
<evidence type="ECO:0008006" key="4">
    <source>
        <dbReference type="Google" id="ProtNLM"/>
    </source>
</evidence>
<dbReference type="RefSeq" id="WP_138273831.1">
    <property type="nucleotide sequence ID" value="NZ_JADNED010000013.1"/>
</dbReference>
<proteinExistence type="predicted"/>
<organism evidence="2 3">
    <name type="scientific">Bacteroides ovatus</name>
    <dbReference type="NCBI Taxonomy" id="28116"/>
    <lineage>
        <taxon>Bacteria</taxon>
        <taxon>Pseudomonadati</taxon>
        <taxon>Bacteroidota</taxon>
        <taxon>Bacteroidia</taxon>
        <taxon>Bacteroidales</taxon>
        <taxon>Bacteroidaceae</taxon>
        <taxon>Bacteroides</taxon>
    </lineage>
</organism>
<evidence type="ECO:0000256" key="1">
    <source>
        <dbReference type="SAM" id="Phobius"/>
    </source>
</evidence>
<keyword evidence="1" id="KW-0472">Membrane</keyword>
<dbReference type="InterPro" id="IPR031709">
    <property type="entry name" value="PutAbiC"/>
</dbReference>
<comment type="caution">
    <text evidence="2">The sequence shown here is derived from an EMBL/GenBank/DDBJ whole genome shotgun (WGS) entry which is preliminary data.</text>
</comment>
<sequence length="370" mass="43832">MIRMKRNVKGWLVWGTVILILIIIVILAFYFIQTKGKFADKQTDWGEFGSLLGAIAGLIAFVGVLFTLRQNKQQFLNSEDRAVFFELLRIFISYRDALQVKRIDWVYDEKQCEWKITPYNEFCTPEKTYRQIYVELYHTFYLEIRRGIPENFSKEEFVRRIIPQSMSKEQWMLMYGQLNTAINNIYSEHEFGIHKGKINIYPVHINTYDYLCLNAIKIYFEQNNFKPIAEACAKAADHCFAPYKNQLGTYFRNAYYILEMTSEFTSPLKYSNIFRAQLSKYELVLLFFNSFSSLSTIETRRLYLNADLFNNLELKDVRLKEGINDESVSRRMEYIHFPPVLFQKANKNEYISSGLLEKLYNVILSENNIL</sequence>
<protein>
    <recommendedName>
        <fullName evidence="4">Phage abortive infection protein</fullName>
    </recommendedName>
</protein>
<feature type="transmembrane region" description="Helical" evidence="1">
    <location>
        <begin position="48"/>
        <end position="68"/>
    </location>
</feature>
<dbReference type="Pfam" id="PF16872">
    <property type="entry name" value="putAbiC"/>
    <property type="match status" value="1"/>
</dbReference>
<reference evidence="2 3" key="1">
    <citation type="journal article" date="2019" name="Nat. Med.">
        <title>A library of human gut bacterial isolates paired with longitudinal multiomics data enables mechanistic microbiome research.</title>
        <authorList>
            <person name="Poyet M."/>
            <person name="Groussin M."/>
            <person name="Gibbons S.M."/>
            <person name="Avila-Pacheco J."/>
            <person name="Jiang X."/>
            <person name="Kearney S.M."/>
            <person name="Perrotta A.R."/>
            <person name="Berdy B."/>
            <person name="Zhao S."/>
            <person name="Lieberman T.D."/>
            <person name="Swanson P.K."/>
            <person name="Smith M."/>
            <person name="Roesemann S."/>
            <person name="Alexander J.E."/>
            <person name="Rich S.A."/>
            <person name="Livny J."/>
            <person name="Vlamakis H."/>
            <person name="Clish C."/>
            <person name="Bullock K."/>
            <person name="Deik A."/>
            <person name="Scott J."/>
            <person name="Pierce K.A."/>
            <person name="Xavier R.J."/>
            <person name="Alm E.J."/>
        </authorList>
    </citation>
    <scope>NUCLEOTIDE SEQUENCE [LARGE SCALE GENOMIC DNA]</scope>
    <source>
        <strain evidence="2 3">BIOML-A15</strain>
    </source>
</reference>
<dbReference type="EMBL" id="VWFP01000011">
    <property type="protein sequence ID" value="KAA4626607.1"/>
    <property type="molecule type" value="Genomic_DNA"/>
</dbReference>
<dbReference type="Proteomes" id="UP000424805">
    <property type="component" value="Unassembled WGS sequence"/>
</dbReference>